<dbReference type="GO" id="GO:0004140">
    <property type="term" value="F:dephospho-CoA kinase activity"/>
    <property type="evidence" value="ECO:0007669"/>
    <property type="project" value="UniProtKB-UniRule"/>
</dbReference>
<keyword evidence="6 8" id="KW-0067">ATP-binding</keyword>
<dbReference type="CDD" id="cd02022">
    <property type="entry name" value="DPCK"/>
    <property type="match status" value="1"/>
</dbReference>
<evidence type="ECO:0000256" key="3">
    <source>
        <dbReference type="ARBA" id="ARBA00022679"/>
    </source>
</evidence>
<dbReference type="GO" id="GO:0015937">
    <property type="term" value="P:coenzyme A biosynthetic process"/>
    <property type="evidence" value="ECO:0007669"/>
    <property type="project" value="UniProtKB-UniRule"/>
</dbReference>
<dbReference type="RefSeq" id="WP_073197944.1">
    <property type="nucleotide sequence ID" value="NZ_FQXO01000104.1"/>
</dbReference>
<dbReference type="UniPathway" id="UPA00241">
    <property type="reaction ID" value="UER00356"/>
</dbReference>
<protein>
    <recommendedName>
        <fullName evidence="8 9">Dephospho-CoA kinase</fullName>
        <ecNumber evidence="8 9">2.7.1.24</ecNumber>
    </recommendedName>
    <alternativeName>
        <fullName evidence="8">Dephosphocoenzyme A kinase</fullName>
    </alternativeName>
</protein>
<evidence type="ECO:0000256" key="6">
    <source>
        <dbReference type="ARBA" id="ARBA00022840"/>
    </source>
</evidence>
<evidence type="ECO:0000256" key="7">
    <source>
        <dbReference type="ARBA" id="ARBA00022993"/>
    </source>
</evidence>
<evidence type="ECO:0000256" key="8">
    <source>
        <dbReference type="HAMAP-Rule" id="MF_00376"/>
    </source>
</evidence>
<keyword evidence="2 8" id="KW-0963">Cytoplasm</keyword>
<keyword evidence="3 8" id="KW-0808">Transferase</keyword>
<keyword evidence="4 8" id="KW-0547">Nucleotide-binding</keyword>
<comment type="catalytic activity">
    <reaction evidence="8">
        <text>3'-dephospho-CoA + ATP = ADP + CoA + H(+)</text>
        <dbReference type="Rhea" id="RHEA:18245"/>
        <dbReference type="ChEBI" id="CHEBI:15378"/>
        <dbReference type="ChEBI" id="CHEBI:30616"/>
        <dbReference type="ChEBI" id="CHEBI:57287"/>
        <dbReference type="ChEBI" id="CHEBI:57328"/>
        <dbReference type="ChEBI" id="CHEBI:456216"/>
        <dbReference type="EC" id="2.7.1.24"/>
    </reaction>
</comment>
<dbReference type="AlphaFoldDB" id="A0A1M5WEK2"/>
<dbReference type="PROSITE" id="PS51219">
    <property type="entry name" value="DPCK"/>
    <property type="match status" value="1"/>
</dbReference>
<dbReference type="Proteomes" id="UP000183967">
    <property type="component" value="Unassembled WGS sequence"/>
</dbReference>
<dbReference type="EMBL" id="FQXO01000104">
    <property type="protein sequence ID" value="SHH85922.1"/>
    <property type="molecule type" value="Genomic_DNA"/>
</dbReference>
<comment type="function">
    <text evidence="8">Catalyzes the phosphorylation of the 3'-hydroxyl group of dephosphocoenzyme A to form coenzyme A.</text>
</comment>
<accession>A0A1M5WEK2</accession>
<dbReference type="OrthoDB" id="9812943at2"/>
<keyword evidence="5 8" id="KW-0418">Kinase</keyword>
<dbReference type="Gene3D" id="3.40.50.300">
    <property type="entry name" value="P-loop containing nucleotide triphosphate hydrolases"/>
    <property type="match status" value="1"/>
</dbReference>
<dbReference type="InterPro" id="IPR001977">
    <property type="entry name" value="Depp_CoAkinase"/>
</dbReference>
<comment type="pathway">
    <text evidence="8">Cofactor biosynthesis; coenzyme A biosynthesis; CoA from (R)-pantothenate: step 5/5.</text>
</comment>
<dbReference type="InterPro" id="IPR027417">
    <property type="entry name" value="P-loop_NTPase"/>
</dbReference>
<dbReference type="Pfam" id="PF01121">
    <property type="entry name" value="CoaE"/>
    <property type="match status" value="1"/>
</dbReference>
<dbReference type="SUPFAM" id="SSF52540">
    <property type="entry name" value="P-loop containing nucleoside triphosphate hydrolases"/>
    <property type="match status" value="1"/>
</dbReference>
<dbReference type="HAMAP" id="MF_00376">
    <property type="entry name" value="Dephospho_CoA_kinase"/>
    <property type="match status" value="1"/>
</dbReference>
<evidence type="ECO:0000313" key="10">
    <source>
        <dbReference type="EMBL" id="SHH85922.1"/>
    </source>
</evidence>
<gene>
    <name evidence="8" type="primary">coaE</name>
    <name evidence="10" type="ORF">SAMN02745135_02439</name>
</gene>
<name>A0A1M5WEK2_9FIRM</name>
<dbReference type="PANTHER" id="PTHR10695">
    <property type="entry name" value="DEPHOSPHO-COA KINASE-RELATED"/>
    <property type="match status" value="1"/>
</dbReference>
<reference evidence="11" key="1">
    <citation type="submission" date="2016-11" db="EMBL/GenBank/DDBJ databases">
        <authorList>
            <person name="Varghese N."/>
            <person name="Submissions S."/>
        </authorList>
    </citation>
    <scope>NUCLEOTIDE SEQUENCE [LARGE SCALE GENOMIC DNA]</scope>
    <source>
        <strain evidence="11">DSM 13643</strain>
    </source>
</reference>
<dbReference type="EC" id="2.7.1.24" evidence="8 9"/>
<organism evidence="10 11">
    <name type="scientific">Caloranaerobacter azorensis DSM 13643</name>
    <dbReference type="NCBI Taxonomy" id="1121264"/>
    <lineage>
        <taxon>Bacteria</taxon>
        <taxon>Bacillati</taxon>
        <taxon>Bacillota</taxon>
        <taxon>Tissierellia</taxon>
        <taxon>Tissierellales</taxon>
        <taxon>Thermohalobacteraceae</taxon>
        <taxon>Caloranaerobacter</taxon>
    </lineage>
</organism>
<feature type="binding site" evidence="8">
    <location>
        <begin position="19"/>
        <end position="24"/>
    </location>
    <ligand>
        <name>ATP</name>
        <dbReference type="ChEBI" id="CHEBI:30616"/>
    </ligand>
</feature>
<dbReference type="FunFam" id="3.40.50.300:FF:000991">
    <property type="entry name" value="Dephospho-CoA kinase"/>
    <property type="match status" value="1"/>
</dbReference>
<keyword evidence="11" id="KW-1185">Reference proteome</keyword>
<evidence type="ECO:0000256" key="1">
    <source>
        <dbReference type="ARBA" id="ARBA00009018"/>
    </source>
</evidence>
<sequence>MRQNKKKYTKIIGLTGGIATGKSTVTRLLREFGYVVIDADKIAKEVVDVGKRAYLDIVKEFGEDILDENNEIDRKRLGEIIFKDEKKRKKLNQIVHPIVIQEMIDKIEQFSDDKDVIFLDIPLLIEEKNMLEKQGLKFDEIWLVYADEEKQLSRLIKRDKLDMKSALNRIRAQMPMTEKLKVADVIIDNNRGINELKNQIMRLLNRY</sequence>
<dbReference type="PANTHER" id="PTHR10695:SF46">
    <property type="entry name" value="BIFUNCTIONAL COENZYME A SYNTHASE-RELATED"/>
    <property type="match status" value="1"/>
</dbReference>
<evidence type="ECO:0000256" key="9">
    <source>
        <dbReference type="NCBIfam" id="TIGR00152"/>
    </source>
</evidence>
<keyword evidence="7 8" id="KW-0173">Coenzyme A biosynthesis</keyword>
<dbReference type="GO" id="GO:0005524">
    <property type="term" value="F:ATP binding"/>
    <property type="evidence" value="ECO:0007669"/>
    <property type="project" value="UniProtKB-UniRule"/>
</dbReference>
<proteinExistence type="inferred from homology"/>
<dbReference type="NCBIfam" id="TIGR00152">
    <property type="entry name" value="dephospho-CoA kinase"/>
    <property type="match status" value="1"/>
</dbReference>
<evidence type="ECO:0000256" key="5">
    <source>
        <dbReference type="ARBA" id="ARBA00022777"/>
    </source>
</evidence>
<evidence type="ECO:0000256" key="2">
    <source>
        <dbReference type="ARBA" id="ARBA00022490"/>
    </source>
</evidence>
<evidence type="ECO:0000256" key="4">
    <source>
        <dbReference type="ARBA" id="ARBA00022741"/>
    </source>
</evidence>
<dbReference type="GO" id="GO:0005737">
    <property type="term" value="C:cytoplasm"/>
    <property type="evidence" value="ECO:0007669"/>
    <property type="project" value="UniProtKB-SubCell"/>
</dbReference>
<comment type="subcellular location">
    <subcellularLocation>
        <location evidence="8">Cytoplasm</location>
    </subcellularLocation>
</comment>
<evidence type="ECO:0000313" key="11">
    <source>
        <dbReference type="Proteomes" id="UP000183967"/>
    </source>
</evidence>
<comment type="similarity">
    <text evidence="1 8">Belongs to the CoaE family.</text>
</comment>